<reference evidence="1 2" key="1">
    <citation type="submission" date="2018-08" db="EMBL/GenBank/DDBJ databases">
        <title>Genomic Encyclopedia of Archaeal and Bacterial Type Strains, Phase II (KMG-II): from individual species to whole genera.</title>
        <authorList>
            <person name="Goeker M."/>
        </authorList>
    </citation>
    <scope>NUCLEOTIDE SEQUENCE [LARGE SCALE GENOMIC DNA]</scope>
    <source>
        <strain evidence="1 2">DSM 17099</strain>
    </source>
</reference>
<dbReference type="AlphaFoldDB" id="A0A369U0W5"/>
<evidence type="ECO:0000313" key="1">
    <source>
        <dbReference type="EMBL" id="REF68314.1"/>
    </source>
</evidence>
<proteinExistence type="predicted"/>
<dbReference type="EMBL" id="QTUJ01000003">
    <property type="protein sequence ID" value="REF68314.1"/>
    <property type="molecule type" value="Genomic_DNA"/>
</dbReference>
<dbReference type="RefSeq" id="WP_072462940.1">
    <property type="nucleotide sequence ID" value="NZ_CP038197.1"/>
</dbReference>
<evidence type="ECO:0000313" key="2">
    <source>
        <dbReference type="Proteomes" id="UP000256941"/>
    </source>
</evidence>
<accession>A0A369U0W5</accession>
<dbReference type="InterPro" id="IPR036086">
    <property type="entry name" value="ParB/Sulfiredoxin_sf"/>
</dbReference>
<dbReference type="Proteomes" id="UP000256941">
    <property type="component" value="Unassembled WGS sequence"/>
</dbReference>
<protein>
    <submittedName>
        <fullName evidence="1">Uncharacterized protein</fullName>
    </submittedName>
</protein>
<name>A0A369U0W5_PARVE</name>
<gene>
    <name evidence="1" type="ORF">BDD41_3353</name>
</gene>
<comment type="caution">
    <text evidence="1">The sequence shown here is derived from an EMBL/GenBank/DDBJ whole genome shotgun (WGS) entry which is preliminary data.</text>
</comment>
<accession>A0A3D9XD31</accession>
<dbReference type="SUPFAM" id="SSF110849">
    <property type="entry name" value="ParB/Sulfiredoxin"/>
    <property type="match status" value="1"/>
</dbReference>
<sequence>MPRYPHWTEAEFPAAKTFWASIAKIDEKMREDPYRWTLSKEARLGQYADFKPGKLSHWKNIIRTSGQVTPTELSLRGGDDFDVMDGRHRIYALHEEGFTDVLIQVLPMEPGDEGKIDRLAERLAP</sequence>
<organism evidence="1 2">
    <name type="scientific">Paracoccus versutus</name>
    <name type="common">Thiobacillus versutus</name>
    <dbReference type="NCBI Taxonomy" id="34007"/>
    <lineage>
        <taxon>Bacteria</taxon>
        <taxon>Pseudomonadati</taxon>
        <taxon>Pseudomonadota</taxon>
        <taxon>Alphaproteobacteria</taxon>
        <taxon>Rhodobacterales</taxon>
        <taxon>Paracoccaceae</taxon>
        <taxon>Paracoccus</taxon>
    </lineage>
</organism>